<dbReference type="Gene3D" id="3.40.50.850">
    <property type="entry name" value="Isochorismatase-like"/>
    <property type="match status" value="1"/>
</dbReference>
<proteinExistence type="predicted"/>
<dbReference type="SUPFAM" id="SSF52499">
    <property type="entry name" value="Isochorismatase-like hydrolases"/>
    <property type="match status" value="1"/>
</dbReference>
<dbReference type="Pfam" id="PF00857">
    <property type="entry name" value="Isochorismatase"/>
    <property type="match status" value="1"/>
</dbReference>
<keyword evidence="1" id="KW-0378">Hydrolase</keyword>
<dbReference type="Proteomes" id="UP001501710">
    <property type="component" value="Unassembled WGS sequence"/>
</dbReference>
<protein>
    <recommendedName>
        <fullName evidence="2">Isochorismatase-like domain-containing protein</fullName>
    </recommendedName>
</protein>
<gene>
    <name evidence="3" type="ORF">GCM10022254_51250</name>
</gene>
<dbReference type="InterPro" id="IPR050272">
    <property type="entry name" value="Isochorismatase-like_hydrls"/>
</dbReference>
<comment type="caution">
    <text evidence="3">The sequence shown here is derived from an EMBL/GenBank/DDBJ whole genome shotgun (WGS) entry which is preliminary data.</text>
</comment>
<name>A0ABP8CD51_9ACTN</name>
<dbReference type="PANTHER" id="PTHR43540:SF6">
    <property type="entry name" value="ISOCHORISMATASE-LIKE DOMAIN-CONTAINING PROTEIN"/>
    <property type="match status" value="1"/>
</dbReference>
<dbReference type="InterPro" id="IPR000868">
    <property type="entry name" value="Isochorismatase-like_dom"/>
</dbReference>
<evidence type="ECO:0000259" key="2">
    <source>
        <dbReference type="Pfam" id="PF00857"/>
    </source>
</evidence>
<dbReference type="CDD" id="cd00431">
    <property type="entry name" value="cysteine_hydrolases"/>
    <property type="match status" value="1"/>
</dbReference>
<accession>A0ABP8CD51</accession>
<dbReference type="InterPro" id="IPR036380">
    <property type="entry name" value="Isochorismatase-like_sf"/>
</dbReference>
<evidence type="ECO:0000313" key="3">
    <source>
        <dbReference type="EMBL" id="GAA4237826.1"/>
    </source>
</evidence>
<organism evidence="3 4">
    <name type="scientific">Actinomadura meridiana</name>
    <dbReference type="NCBI Taxonomy" id="559626"/>
    <lineage>
        <taxon>Bacteria</taxon>
        <taxon>Bacillati</taxon>
        <taxon>Actinomycetota</taxon>
        <taxon>Actinomycetes</taxon>
        <taxon>Streptosporangiales</taxon>
        <taxon>Thermomonosporaceae</taxon>
        <taxon>Actinomadura</taxon>
    </lineage>
</organism>
<dbReference type="EMBL" id="BAABAS010000019">
    <property type="protein sequence ID" value="GAA4237826.1"/>
    <property type="molecule type" value="Genomic_DNA"/>
</dbReference>
<keyword evidence="4" id="KW-1185">Reference proteome</keyword>
<feature type="domain" description="Isochorismatase-like" evidence="2">
    <location>
        <begin position="15"/>
        <end position="175"/>
    </location>
</feature>
<evidence type="ECO:0000256" key="1">
    <source>
        <dbReference type="ARBA" id="ARBA00022801"/>
    </source>
</evidence>
<evidence type="ECO:0000313" key="4">
    <source>
        <dbReference type="Proteomes" id="UP001501710"/>
    </source>
</evidence>
<reference evidence="4" key="1">
    <citation type="journal article" date="2019" name="Int. J. Syst. Evol. Microbiol.">
        <title>The Global Catalogue of Microorganisms (GCM) 10K type strain sequencing project: providing services to taxonomists for standard genome sequencing and annotation.</title>
        <authorList>
            <consortium name="The Broad Institute Genomics Platform"/>
            <consortium name="The Broad Institute Genome Sequencing Center for Infectious Disease"/>
            <person name="Wu L."/>
            <person name="Ma J."/>
        </authorList>
    </citation>
    <scope>NUCLEOTIDE SEQUENCE [LARGE SCALE GENOMIC DNA]</scope>
    <source>
        <strain evidence="4">JCM 17440</strain>
    </source>
</reference>
<sequence length="219" mass="23646">MGQMTLAELDPGRSALVVMHYTNHAVHPDGFFMRNSPPWPAMISKAIPQVQTALSAARRAGLLVVFAQGAWSEGYPELNSKSGGLGEIREVGRNLVGSWDAEFYEAVAPQKGETTIRMTGLSAFSGTPLGRILVMNGVMNLFVIGISSRGCPESTAREALDLGYRTVVLPDCCPGEPSMGKYEYEAFVEWANHVATAVVTADEFSGWLLPESSHAQTRP</sequence>
<dbReference type="PANTHER" id="PTHR43540">
    <property type="entry name" value="PEROXYUREIDOACRYLATE/UREIDOACRYLATE AMIDOHYDROLASE-RELATED"/>
    <property type="match status" value="1"/>
</dbReference>
<dbReference type="RefSeq" id="WP_344900970.1">
    <property type="nucleotide sequence ID" value="NZ_BAABAS010000019.1"/>
</dbReference>